<dbReference type="EMBL" id="JBHRXJ010000010">
    <property type="protein sequence ID" value="MFC3529257.1"/>
    <property type="molecule type" value="Genomic_DNA"/>
</dbReference>
<name>A0ABV7R619_9RHOB</name>
<organism evidence="2 3">
    <name type="scientific">Paracoccus mangrovi</name>
    <dbReference type="NCBI Taxonomy" id="1715645"/>
    <lineage>
        <taxon>Bacteria</taxon>
        <taxon>Pseudomonadati</taxon>
        <taxon>Pseudomonadota</taxon>
        <taxon>Alphaproteobacteria</taxon>
        <taxon>Rhodobacterales</taxon>
        <taxon>Paracoccaceae</taxon>
        <taxon>Paracoccus</taxon>
    </lineage>
</organism>
<keyword evidence="3" id="KW-1185">Reference proteome</keyword>
<accession>A0ABV7R619</accession>
<reference evidence="3" key="1">
    <citation type="journal article" date="2019" name="Int. J. Syst. Evol. Microbiol.">
        <title>The Global Catalogue of Microorganisms (GCM) 10K type strain sequencing project: providing services to taxonomists for standard genome sequencing and annotation.</title>
        <authorList>
            <consortium name="The Broad Institute Genomics Platform"/>
            <consortium name="The Broad Institute Genome Sequencing Center for Infectious Disease"/>
            <person name="Wu L."/>
            <person name="Ma J."/>
        </authorList>
    </citation>
    <scope>NUCLEOTIDE SEQUENCE [LARGE SCALE GENOMIC DNA]</scope>
    <source>
        <strain evidence="3">KCTC 42899</strain>
    </source>
</reference>
<keyword evidence="1" id="KW-0812">Transmembrane</keyword>
<dbReference type="Proteomes" id="UP001595721">
    <property type="component" value="Unassembled WGS sequence"/>
</dbReference>
<gene>
    <name evidence="2" type="ORF">ACFOMH_13840</name>
</gene>
<feature type="transmembrane region" description="Helical" evidence="1">
    <location>
        <begin position="67"/>
        <end position="88"/>
    </location>
</feature>
<sequence>MPAELQLLIIEATILLIAYLGIYPSMRDLTMRRMLIVDLVLTALALAVGAALFAGRGIGFSLVFVETNWAVFLLLSMAAMEIPLFLWFCGRHGIDFDDPD</sequence>
<protein>
    <submittedName>
        <fullName evidence="2">Uncharacterized protein</fullName>
    </submittedName>
</protein>
<comment type="caution">
    <text evidence="2">The sequence shown here is derived from an EMBL/GenBank/DDBJ whole genome shotgun (WGS) entry which is preliminary data.</text>
</comment>
<evidence type="ECO:0000256" key="1">
    <source>
        <dbReference type="SAM" id="Phobius"/>
    </source>
</evidence>
<feature type="transmembrane region" description="Helical" evidence="1">
    <location>
        <begin position="6"/>
        <end position="23"/>
    </location>
</feature>
<evidence type="ECO:0000313" key="3">
    <source>
        <dbReference type="Proteomes" id="UP001595721"/>
    </source>
</evidence>
<evidence type="ECO:0000313" key="2">
    <source>
        <dbReference type="EMBL" id="MFC3529257.1"/>
    </source>
</evidence>
<dbReference type="RefSeq" id="WP_374421887.1">
    <property type="nucleotide sequence ID" value="NZ_JBHRXJ010000010.1"/>
</dbReference>
<keyword evidence="1" id="KW-1133">Transmembrane helix</keyword>
<keyword evidence="1" id="KW-0472">Membrane</keyword>
<feature type="transmembrane region" description="Helical" evidence="1">
    <location>
        <begin position="35"/>
        <end position="55"/>
    </location>
</feature>
<proteinExistence type="predicted"/>